<evidence type="ECO:0000313" key="10">
    <source>
        <dbReference type="EMBL" id="QOV91178.1"/>
    </source>
</evidence>
<dbReference type="EMBL" id="CP063458">
    <property type="protein sequence ID" value="QOV91178.1"/>
    <property type="molecule type" value="Genomic_DNA"/>
</dbReference>
<evidence type="ECO:0000256" key="5">
    <source>
        <dbReference type="ARBA" id="ARBA00023134"/>
    </source>
</evidence>
<dbReference type="InterPro" id="IPR025867">
    <property type="entry name" value="MnmE_helical"/>
</dbReference>
<organism evidence="10 11">
    <name type="scientific">Humisphaera borealis</name>
    <dbReference type="NCBI Taxonomy" id="2807512"/>
    <lineage>
        <taxon>Bacteria</taxon>
        <taxon>Pseudomonadati</taxon>
        <taxon>Planctomycetota</taxon>
        <taxon>Phycisphaerae</taxon>
        <taxon>Tepidisphaerales</taxon>
        <taxon>Tepidisphaeraceae</taxon>
        <taxon>Humisphaera</taxon>
    </lineage>
</organism>
<proteinExistence type="inferred from homology"/>
<dbReference type="GO" id="GO:0030488">
    <property type="term" value="P:tRNA methylation"/>
    <property type="evidence" value="ECO:0007669"/>
    <property type="project" value="TreeGrafter"/>
</dbReference>
<dbReference type="Gene3D" id="3.30.1360.120">
    <property type="entry name" value="Probable tRNA modification gtpase trme, domain 1"/>
    <property type="match status" value="1"/>
</dbReference>
<evidence type="ECO:0000256" key="6">
    <source>
        <dbReference type="HAMAP-Rule" id="MF_00379"/>
    </source>
</evidence>
<feature type="binding site" evidence="6">
    <location>
        <begin position="247"/>
        <end position="253"/>
    </location>
    <ligand>
        <name>GTP</name>
        <dbReference type="ChEBI" id="CHEBI:37565"/>
    </ligand>
</feature>
<comment type="similarity">
    <text evidence="1 6">Belongs to the TRAFAC class TrmE-Era-EngA-EngB-Septin-like GTPase superfamily. TrmE GTPase family.</text>
</comment>
<dbReference type="InterPro" id="IPR018948">
    <property type="entry name" value="GTP-bd_TrmE_N"/>
</dbReference>
<evidence type="ECO:0000256" key="2">
    <source>
        <dbReference type="ARBA" id="ARBA00022694"/>
    </source>
</evidence>
<dbReference type="GO" id="GO:0003924">
    <property type="term" value="F:GTPase activity"/>
    <property type="evidence" value="ECO:0007669"/>
    <property type="project" value="UniProtKB-UniRule"/>
</dbReference>
<dbReference type="InterPro" id="IPR031168">
    <property type="entry name" value="G_TrmE"/>
</dbReference>
<feature type="binding site" evidence="6">
    <location>
        <position position="454"/>
    </location>
    <ligand>
        <name>(6S)-5-formyl-5,6,7,8-tetrahydrofolate</name>
        <dbReference type="ChEBI" id="CHEBI:57457"/>
    </ligand>
</feature>
<keyword evidence="3 6" id="KW-0547">Nucleotide-binding</keyword>
<dbReference type="InterPro" id="IPR027417">
    <property type="entry name" value="P-loop_NTPase"/>
</dbReference>
<dbReference type="EC" id="3.6.-.-" evidence="6"/>
<keyword evidence="6" id="KW-0963">Cytoplasm</keyword>
<keyword evidence="11" id="KW-1185">Reference proteome</keyword>
<evidence type="ECO:0000259" key="8">
    <source>
        <dbReference type="Pfam" id="PF10396"/>
    </source>
</evidence>
<feature type="binding site" evidence="6">
    <location>
        <position position="80"/>
    </location>
    <ligand>
        <name>(6S)-5-formyl-5,6,7,8-tetrahydrofolate</name>
        <dbReference type="ChEBI" id="CHEBI:57457"/>
    </ligand>
</feature>
<keyword evidence="6" id="KW-0479">Metal-binding</keyword>
<feature type="binding site" evidence="6">
    <location>
        <begin position="228"/>
        <end position="233"/>
    </location>
    <ligand>
        <name>GTP</name>
        <dbReference type="ChEBI" id="CHEBI:37565"/>
    </ligand>
</feature>
<dbReference type="NCBIfam" id="TIGR00231">
    <property type="entry name" value="small_GTP"/>
    <property type="match status" value="1"/>
</dbReference>
<dbReference type="AlphaFoldDB" id="A0A7M2X090"/>
<dbReference type="CDD" id="cd04164">
    <property type="entry name" value="trmE"/>
    <property type="match status" value="1"/>
</dbReference>
<dbReference type="GO" id="GO:0005737">
    <property type="term" value="C:cytoplasm"/>
    <property type="evidence" value="ECO:0007669"/>
    <property type="project" value="UniProtKB-SubCell"/>
</dbReference>
<dbReference type="PRINTS" id="PR00326">
    <property type="entry name" value="GTP1OBG"/>
</dbReference>
<dbReference type="PANTHER" id="PTHR42714:SF2">
    <property type="entry name" value="TRNA MODIFICATION GTPASE GTPBP3, MITOCHONDRIAL"/>
    <property type="match status" value="1"/>
</dbReference>
<reference evidence="10 11" key="1">
    <citation type="submission" date="2020-10" db="EMBL/GenBank/DDBJ databases">
        <title>Wide distribution of Phycisphaera-like planctomycetes from WD2101 soil group in peatlands and genome analysis of the first cultivated representative.</title>
        <authorList>
            <person name="Dedysh S.N."/>
            <person name="Beletsky A.V."/>
            <person name="Ivanova A."/>
            <person name="Kulichevskaya I.S."/>
            <person name="Suzina N.E."/>
            <person name="Philippov D.A."/>
            <person name="Rakitin A.L."/>
            <person name="Mardanov A.V."/>
            <person name="Ravin N.V."/>
        </authorList>
    </citation>
    <scope>NUCLEOTIDE SEQUENCE [LARGE SCALE GENOMIC DNA]</scope>
    <source>
        <strain evidence="10 11">M1803</strain>
    </source>
</reference>
<dbReference type="GO" id="GO:0046872">
    <property type="term" value="F:metal ion binding"/>
    <property type="evidence" value="ECO:0007669"/>
    <property type="project" value="UniProtKB-KW"/>
</dbReference>
<evidence type="ECO:0000256" key="3">
    <source>
        <dbReference type="ARBA" id="ARBA00022741"/>
    </source>
</evidence>
<comment type="function">
    <text evidence="6">Exhibits a very high intrinsic GTPase hydrolysis rate. Involved in the addition of a carboxymethylaminomethyl (cmnm) group at the wobble position (U34) of certain tRNAs, forming tRNA-cmnm(5)s(2)U34.</text>
</comment>
<dbReference type="Gene3D" id="3.40.50.300">
    <property type="entry name" value="P-loop containing nucleotide triphosphate hydrolases"/>
    <property type="match status" value="1"/>
</dbReference>
<dbReference type="GO" id="GO:0002098">
    <property type="term" value="P:tRNA wobble uridine modification"/>
    <property type="evidence" value="ECO:0007669"/>
    <property type="project" value="TreeGrafter"/>
</dbReference>
<feature type="binding site" evidence="6">
    <location>
        <position position="253"/>
    </location>
    <ligand>
        <name>Mg(2+)</name>
        <dbReference type="ChEBI" id="CHEBI:18420"/>
    </ligand>
</feature>
<dbReference type="Proteomes" id="UP000593765">
    <property type="component" value="Chromosome"/>
</dbReference>
<evidence type="ECO:0000313" key="11">
    <source>
        <dbReference type="Proteomes" id="UP000593765"/>
    </source>
</evidence>
<dbReference type="InterPro" id="IPR004520">
    <property type="entry name" value="GTPase_MnmE"/>
</dbReference>
<evidence type="ECO:0000259" key="7">
    <source>
        <dbReference type="Pfam" id="PF01926"/>
    </source>
</evidence>
<feature type="binding site" evidence="6">
    <location>
        <position position="23"/>
    </location>
    <ligand>
        <name>(6S)-5-formyl-5,6,7,8-tetrahydrofolate</name>
        <dbReference type="ChEBI" id="CHEBI:57457"/>
    </ligand>
</feature>
<dbReference type="PANTHER" id="PTHR42714">
    <property type="entry name" value="TRNA MODIFICATION GTPASE GTPBP3"/>
    <property type="match status" value="1"/>
</dbReference>
<keyword evidence="2 6" id="KW-0819">tRNA processing</keyword>
<dbReference type="RefSeq" id="WP_206294344.1">
    <property type="nucleotide sequence ID" value="NZ_CP063458.1"/>
</dbReference>
<comment type="subcellular location">
    <subcellularLocation>
        <location evidence="6">Cytoplasm</location>
    </subcellularLocation>
</comment>
<dbReference type="Gene3D" id="1.20.120.430">
    <property type="entry name" value="tRNA modification GTPase MnmE domain 2"/>
    <property type="match status" value="1"/>
</dbReference>
<dbReference type="HAMAP" id="MF_00379">
    <property type="entry name" value="GTPase_MnmE"/>
    <property type="match status" value="1"/>
</dbReference>
<comment type="subunit">
    <text evidence="6">Homodimer. Heterotetramer of two MnmE and two MnmG subunits.</text>
</comment>
<sequence>MNSDETIVAVSSAVGSAARMIVRTSGPAALTLLADLVRDPVPADGGSAFPSHLAFSGVFCPAWVYVFRSPASYSGEDLVEYHLPGNPVLVEMFVSHLRGRHDLQIRAAEPGEFTARAYFNGRMDLTQAEGVAAVVAAQSEQQEQAGRRLMAGELARRIREPADLILATLALVEVGIDFSDEDVTFLPIDDLLSRIDQCRNMLSSLLSDSARFKPLGYEPTLILVGRPNAGKSTLLNALAGYERAVASATAGTTRDALTARIALERGYVRVVDVAGLEEGLTVVGDDIKSQMTRRALDEIARADRVILVVPVDDAALPVDAGRVADLVVRTKCDTVPAVAADASQRLASPPGPIPTVAVSALTGQGMDALRRRLDEQAFGRDEAATLTLNARHEAAILAADQALVQVRDLVEAGGAVELVAAELWEVLAQTGRVLGQVTPDEILDEVFSRFCIGK</sequence>
<dbReference type="Pfam" id="PF12631">
    <property type="entry name" value="MnmE_helical"/>
    <property type="match status" value="1"/>
</dbReference>
<keyword evidence="5 6" id="KW-0342">GTP-binding</keyword>
<dbReference type="KEGG" id="hbs:IPV69_07410"/>
<dbReference type="InterPro" id="IPR005225">
    <property type="entry name" value="Small_GTP-bd"/>
</dbReference>
<comment type="caution">
    <text evidence="6">Lacks conserved residue(s) required for the propagation of feature annotation.</text>
</comment>
<dbReference type="InterPro" id="IPR027266">
    <property type="entry name" value="TrmE/GcvT-like"/>
</dbReference>
<gene>
    <name evidence="6" type="primary">mnmE</name>
    <name evidence="6" type="synonym">trmE</name>
    <name evidence="10" type="ORF">IPV69_07410</name>
</gene>
<keyword evidence="4 6" id="KW-0630">Potassium</keyword>
<feature type="domain" description="MnmE helical" evidence="9">
    <location>
        <begin position="125"/>
        <end position="451"/>
    </location>
</feature>
<evidence type="ECO:0000259" key="9">
    <source>
        <dbReference type="Pfam" id="PF12631"/>
    </source>
</evidence>
<keyword evidence="6" id="KW-0378">Hydrolase</keyword>
<dbReference type="InterPro" id="IPR027368">
    <property type="entry name" value="MnmE_dom2"/>
</dbReference>
<dbReference type="Pfam" id="PF10396">
    <property type="entry name" value="TrmE_N"/>
    <property type="match status" value="1"/>
</dbReference>
<feature type="binding site" evidence="6">
    <location>
        <position position="232"/>
    </location>
    <ligand>
        <name>Mg(2+)</name>
        <dbReference type="ChEBI" id="CHEBI:18420"/>
    </ligand>
</feature>
<dbReference type="SUPFAM" id="SSF52540">
    <property type="entry name" value="P-loop containing nucleoside triphosphate hydrolases"/>
    <property type="match status" value="1"/>
</dbReference>
<feature type="domain" description="GTP-binding protein TrmE N-terminal" evidence="8">
    <location>
        <begin position="6"/>
        <end position="122"/>
    </location>
</feature>
<feature type="domain" description="G" evidence="7">
    <location>
        <begin position="222"/>
        <end position="313"/>
    </location>
</feature>
<dbReference type="InterPro" id="IPR006073">
    <property type="entry name" value="GTP-bd"/>
</dbReference>
<keyword evidence="6" id="KW-0460">Magnesium</keyword>
<comment type="cofactor">
    <cofactor evidence="6">
        <name>K(+)</name>
        <dbReference type="ChEBI" id="CHEBI:29103"/>
    </cofactor>
    <text evidence="6">Binds 1 potassium ion per subunit.</text>
</comment>
<evidence type="ECO:0000256" key="4">
    <source>
        <dbReference type="ARBA" id="ARBA00022958"/>
    </source>
</evidence>
<dbReference type="GO" id="GO:0005525">
    <property type="term" value="F:GTP binding"/>
    <property type="evidence" value="ECO:0007669"/>
    <property type="project" value="UniProtKB-UniRule"/>
</dbReference>
<feature type="binding site" evidence="6">
    <location>
        <position position="122"/>
    </location>
    <ligand>
        <name>(6S)-5-formyl-5,6,7,8-tetrahydrofolate</name>
        <dbReference type="ChEBI" id="CHEBI:57457"/>
    </ligand>
</feature>
<name>A0A7M2X090_9BACT</name>
<accession>A0A7M2X090</accession>
<evidence type="ECO:0000256" key="1">
    <source>
        <dbReference type="ARBA" id="ARBA00011043"/>
    </source>
</evidence>
<dbReference type="Pfam" id="PF01926">
    <property type="entry name" value="MMR_HSR1"/>
    <property type="match status" value="1"/>
</dbReference>
<protein>
    <recommendedName>
        <fullName evidence="6">tRNA modification GTPase MnmE</fullName>
        <ecNumber evidence="6">3.6.-.-</ecNumber>
    </recommendedName>
</protein>
<dbReference type="CDD" id="cd14858">
    <property type="entry name" value="TrmE_N"/>
    <property type="match status" value="1"/>
</dbReference>